<evidence type="ECO:0000256" key="2">
    <source>
        <dbReference type="ARBA" id="ARBA00023008"/>
    </source>
</evidence>
<dbReference type="OrthoDB" id="161460at2759"/>
<dbReference type="Proteomes" id="UP000794436">
    <property type="component" value="Unassembled WGS sequence"/>
</dbReference>
<keyword evidence="2" id="KW-0186">Copper</keyword>
<evidence type="ECO:0000313" key="5">
    <source>
        <dbReference type="EMBL" id="TMW69227.1"/>
    </source>
</evidence>
<protein>
    <recommendedName>
        <fullName evidence="7">Chitin-binding type-4 domain-containing protein</fullName>
    </recommendedName>
</protein>
<comment type="caution">
    <text evidence="5">The sequence shown here is derived from an EMBL/GenBank/DDBJ whole genome shotgun (WGS) entry which is preliminary data.</text>
</comment>
<feature type="signal peptide" evidence="4">
    <location>
        <begin position="1"/>
        <end position="25"/>
    </location>
</feature>
<feature type="chain" id="PRO_5035437815" description="Chitin-binding type-4 domain-containing protein" evidence="4">
    <location>
        <begin position="26"/>
        <end position="251"/>
    </location>
</feature>
<dbReference type="InterPro" id="IPR052282">
    <property type="entry name" value="Starch-active_LPMO"/>
</dbReference>
<evidence type="ECO:0008006" key="7">
    <source>
        <dbReference type="Google" id="ProtNLM"/>
    </source>
</evidence>
<dbReference type="Gene3D" id="2.70.50.70">
    <property type="match status" value="1"/>
</dbReference>
<dbReference type="PANTHER" id="PTHR36575:SF2">
    <property type="entry name" value="CHITIN-BINDING TYPE-4 DOMAIN-CONTAINING PROTEIN-RELATED"/>
    <property type="match status" value="1"/>
</dbReference>
<keyword evidence="6" id="KW-1185">Reference proteome</keyword>
<name>A0A8K1FRP9_PYTOL</name>
<reference evidence="5" key="1">
    <citation type="submission" date="2019-03" db="EMBL/GenBank/DDBJ databases">
        <title>Long read genome sequence of the mycoparasitic Pythium oligandrum ATCC 38472 isolated from sugarbeet rhizosphere.</title>
        <authorList>
            <person name="Gaulin E."/>
        </authorList>
    </citation>
    <scope>NUCLEOTIDE SEQUENCE</scope>
    <source>
        <strain evidence="5">ATCC 38472_TT</strain>
    </source>
</reference>
<proteinExistence type="predicted"/>
<sequence length="251" mass="25985">MKVTTILTTVAVATPALFLAPGVHAHGGMVVPEPRAIRTMGLSIDSTFGHPISVRAAYTNGKGGDCLDFTADTNLQSIPVGTSKIQMRTNDGANHIGPCTMYLVNPSDKSKKQQIGQLNDCMRSLHPAAGNKGDPPIPAEMTINVPENPEVCGKDHCVLEFYWEATHLDPHELFNNCADVKIGGGGSSGSTTTAPAPAATSAPAPAATTAPATGGGSYVYSGPARADSASMTTWCNQNCPSFCPTDICKAA</sequence>
<gene>
    <name evidence="5" type="ORF">Poli38472_001383</name>
</gene>
<dbReference type="PANTHER" id="PTHR36575">
    <property type="entry name" value="BINDING PROTEIN, PUTATIVE (AFU_ORTHOLOGUE AFUA_1G14430)-RELATED"/>
    <property type="match status" value="1"/>
</dbReference>
<comment type="cofactor">
    <cofactor evidence="1">
        <name>Cu(2+)</name>
        <dbReference type="ChEBI" id="CHEBI:29036"/>
    </cofactor>
</comment>
<evidence type="ECO:0000256" key="1">
    <source>
        <dbReference type="ARBA" id="ARBA00001973"/>
    </source>
</evidence>
<feature type="region of interest" description="Disordered" evidence="3">
    <location>
        <begin position="186"/>
        <end position="214"/>
    </location>
</feature>
<evidence type="ECO:0000256" key="4">
    <source>
        <dbReference type="SAM" id="SignalP"/>
    </source>
</evidence>
<evidence type="ECO:0000256" key="3">
    <source>
        <dbReference type="SAM" id="MobiDB-lite"/>
    </source>
</evidence>
<organism evidence="5 6">
    <name type="scientific">Pythium oligandrum</name>
    <name type="common">Mycoparasitic fungus</name>
    <dbReference type="NCBI Taxonomy" id="41045"/>
    <lineage>
        <taxon>Eukaryota</taxon>
        <taxon>Sar</taxon>
        <taxon>Stramenopiles</taxon>
        <taxon>Oomycota</taxon>
        <taxon>Peronosporomycetes</taxon>
        <taxon>Pythiales</taxon>
        <taxon>Pythiaceae</taxon>
        <taxon>Pythium</taxon>
    </lineage>
</organism>
<dbReference type="AlphaFoldDB" id="A0A8K1FRP9"/>
<feature type="compositionally biased region" description="Low complexity" evidence="3">
    <location>
        <begin position="189"/>
        <end position="212"/>
    </location>
</feature>
<dbReference type="EMBL" id="SPLM01000001">
    <property type="protein sequence ID" value="TMW69227.1"/>
    <property type="molecule type" value="Genomic_DNA"/>
</dbReference>
<keyword evidence="4" id="KW-0732">Signal</keyword>
<evidence type="ECO:0000313" key="6">
    <source>
        <dbReference type="Proteomes" id="UP000794436"/>
    </source>
</evidence>
<accession>A0A8K1FRP9</accession>